<reference evidence="3" key="1">
    <citation type="submission" date="2024-07" db="EMBL/GenBank/DDBJ databases">
        <title>Two chromosome-level genome assemblies of Korean endemic species Abeliophyllum distichum and Forsythia ovata (Oleaceae).</title>
        <authorList>
            <person name="Jang H."/>
        </authorList>
    </citation>
    <scope>NUCLEOTIDE SEQUENCE [LARGE SCALE GENOMIC DNA]</scope>
</reference>
<organism evidence="2 3">
    <name type="scientific">Forsythia ovata</name>
    <dbReference type="NCBI Taxonomy" id="205694"/>
    <lineage>
        <taxon>Eukaryota</taxon>
        <taxon>Viridiplantae</taxon>
        <taxon>Streptophyta</taxon>
        <taxon>Embryophyta</taxon>
        <taxon>Tracheophyta</taxon>
        <taxon>Spermatophyta</taxon>
        <taxon>Magnoliopsida</taxon>
        <taxon>eudicotyledons</taxon>
        <taxon>Gunneridae</taxon>
        <taxon>Pentapetalae</taxon>
        <taxon>asterids</taxon>
        <taxon>lamiids</taxon>
        <taxon>Lamiales</taxon>
        <taxon>Oleaceae</taxon>
        <taxon>Forsythieae</taxon>
        <taxon>Forsythia</taxon>
    </lineage>
</organism>
<feature type="compositionally biased region" description="Pro residues" evidence="1">
    <location>
        <begin position="24"/>
        <end position="37"/>
    </location>
</feature>
<evidence type="ECO:0000256" key="1">
    <source>
        <dbReference type="SAM" id="MobiDB-lite"/>
    </source>
</evidence>
<dbReference type="EMBL" id="JBFOLJ010000026">
    <property type="protein sequence ID" value="KAL2458910.1"/>
    <property type="molecule type" value="Genomic_DNA"/>
</dbReference>
<feature type="region of interest" description="Disordered" evidence="1">
    <location>
        <begin position="1"/>
        <end position="40"/>
    </location>
</feature>
<dbReference type="InterPro" id="IPR055305">
    <property type="entry name" value="GG3-like"/>
</dbReference>
<comment type="caution">
    <text evidence="2">The sequence shown here is derived from an EMBL/GenBank/DDBJ whole genome shotgun (WGS) entry which is preliminary data.</text>
</comment>
<evidence type="ECO:0000313" key="3">
    <source>
        <dbReference type="Proteomes" id="UP001604277"/>
    </source>
</evidence>
<dbReference type="Proteomes" id="UP001604277">
    <property type="component" value="Unassembled WGS sequence"/>
</dbReference>
<protein>
    <submittedName>
        <fullName evidence="2">Guanine nucleotide-binding protein subunit gamma 3</fullName>
    </submittedName>
</protein>
<dbReference type="AlphaFoldDB" id="A0ABD1P4W1"/>
<name>A0ABD1P4W1_9LAMI</name>
<accession>A0ABD1P4W1</accession>
<dbReference type="PANTHER" id="PTHR32378:SF10">
    <property type="entry name" value="GUANINE NUCLEOTIDE-BINDING PROTEIN SUBUNIT GAMMA 3"/>
    <property type="match status" value="1"/>
</dbReference>
<evidence type="ECO:0000313" key="2">
    <source>
        <dbReference type="EMBL" id="KAL2458910.1"/>
    </source>
</evidence>
<sequence length="114" mass="12368">MKEKNIGGANIGEMGDSVGTGSVPPLPPPRPKSPPKYPDLYGKRRELAKVQILEREIGFLEPSFSLKTLASEVLNNLLIKDCKGRTAFSHTTLTPKSYSSSWGGKVRQLIAGSE</sequence>
<keyword evidence="3" id="KW-1185">Reference proteome</keyword>
<proteinExistence type="predicted"/>
<gene>
    <name evidence="2" type="ORF">Fot_55473</name>
</gene>
<dbReference type="PANTHER" id="PTHR32378">
    <property type="entry name" value="GUANINE NUCLEOTIDE-BINDING PROTEIN SUBUNIT GAMMA 3"/>
    <property type="match status" value="1"/>
</dbReference>